<dbReference type="PROSITE" id="PS50123">
    <property type="entry name" value="CHER"/>
    <property type="match status" value="1"/>
</dbReference>
<feature type="binding site" evidence="6">
    <location>
        <begin position="205"/>
        <end position="206"/>
    </location>
    <ligand>
        <name>S-adenosyl-L-methionine</name>
        <dbReference type="ChEBI" id="CHEBI:59789"/>
    </ligand>
</feature>
<comment type="catalytic activity">
    <reaction evidence="1 5">
        <text>L-glutamyl-[protein] + S-adenosyl-L-methionine = [protein]-L-glutamate 5-O-methyl ester + S-adenosyl-L-homocysteine</text>
        <dbReference type="Rhea" id="RHEA:24452"/>
        <dbReference type="Rhea" id="RHEA-COMP:10208"/>
        <dbReference type="Rhea" id="RHEA-COMP:10311"/>
        <dbReference type="ChEBI" id="CHEBI:29973"/>
        <dbReference type="ChEBI" id="CHEBI:57856"/>
        <dbReference type="ChEBI" id="CHEBI:59789"/>
        <dbReference type="ChEBI" id="CHEBI:82795"/>
        <dbReference type="EC" id="2.1.1.80"/>
    </reaction>
</comment>
<keyword evidence="3 5" id="KW-0808">Transferase</keyword>
<keyword evidence="4 5" id="KW-0949">S-adenosyl-L-methionine</keyword>
<dbReference type="EC" id="2.1.1.80" evidence="5"/>
<dbReference type="Gene3D" id="1.10.155.10">
    <property type="entry name" value="Chemotaxis receptor methyltransferase CheR, N-terminal domain"/>
    <property type="match status" value="1"/>
</dbReference>
<comment type="function">
    <text evidence="5">Methylation of the membrane-bound methyl-accepting chemotaxis proteins (MCP) to form gamma-glutamyl methyl ester residues in MCP.</text>
</comment>
<evidence type="ECO:0000256" key="2">
    <source>
        <dbReference type="ARBA" id="ARBA00022603"/>
    </source>
</evidence>
<dbReference type="SMART" id="SM00138">
    <property type="entry name" value="MeTrc"/>
    <property type="match status" value="1"/>
</dbReference>
<dbReference type="InterPro" id="IPR022641">
    <property type="entry name" value="CheR_N"/>
</dbReference>
<dbReference type="KEGG" id="sdeo:D0436_10610"/>
<evidence type="ECO:0000256" key="5">
    <source>
        <dbReference type="PIRNR" id="PIRNR000410"/>
    </source>
</evidence>
<dbReference type="PRINTS" id="PR00996">
    <property type="entry name" value="CHERMTFRASE"/>
</dbReference>
<feature type="binding site" evidence="6">
    <location>
        <position position="86"/>
    </location>
    <ligand>
        <name>S-adenosyl-L-methionine</name>
        <dbReference type="ChEBI" id="CHEBI:59789"/>
    </ligand>
</feature>
<evidence type="ECO:0000256" key="4">
    <source>
        <dbReference type="ARBA" id="ARBA00022691"/>
    </source>
</evidence>
<feature type="binding site" evidence="6">
    <location>
        <position position="84"/>
    </location>
    <ligand>
        <name>S-adenosyl-L-methionine</name>
        <dbReference type="ChEBI" id="CHEBI:59789"/>
    </ligand>
</feature>
<evidence type="ECO:0000256" key="3">
    <source>
        <dbReference type="ARBA" id="ARBA00022679"/>
    </source>
</evidence>
<accession>A0A5B8QX26</accession>
<proteinExistence type="predicted"/>
<dbReference type="PANTHER" id="PTHR24422">
    <property type="entry name" value="CHEMOTAXIS PROTEIN METHYLTRANSFERASE"/>
    <property type="match status" value="1"/>
</dbReference>
<dbReference type="InterPro" id="IPR022642">
    <property type="entry name" value="CheR_C"/>
</dbReference>
<dbReference type="PIRSF" id="PIRSF000410">
    <property type="entry name" value="CheR"/>
    <property type="match status" value="1"/>
</dbReference>
<keyword evidence="2 5" id="KW-0489">Methyltransferase</keyword>
<evidence type="ECO:0000313" key="9">
    <source>
        <dbReference type="Proteomes" id="UP000321124"/>
    </source>
</evidence>
<dbReference type="EMBL" id="CP031775">
    <property type="protein sequence ID" value="QDZ90885.1"/>
    <property type="molecule type" value="Genomic_DNA"/>
</dbReference>
<dbReference type="InterPro" id="IPR036804">
    <property type="entry name" value="CheR_N_sf"/>
</dbReference>
<feature type="binding site" evidence="6">
    <location>
        <position position="123"/>
    </location>
    <ligand>
        <name>S-adenosyl-L-methionine</name>
        <dbReference type="ChEBI" id="CHEBI:59789"/>
    </ligand>
</feature>
<dbReference type="AlphaFoldDB" id="A0A5B8QX26"/>
<feature type="binding site" evidence="6">
    <location>
        <position position="147"/>
    </location>
    <ligand>
        <name>S-adenosyl-L-methionine</name>
        <dbReference type="ChEBI" id="CHEBI:59789"/>
    </ligand>
</feature>
<dbReference type="PANTHER" id="PTHR24422:SF26">
    <property type="entry name" value="CHEMOTAXIS PROTEIN METHYLTRANSFERASE"/>
    <property type="match status" value="1"/>
</dbReference>
<evidence type="ECO:0000259" key="7">
    <source>
        <dbReference type="PROSITE" id="PS50123"/>
    </source>
</evidence>
<dbReference type="InterPro" id="IPR029063">
    <property type="entry name" value="SAM-dependent_MTases_sf"/>
</dbReference>
<organism evidence="8 9">
    <name type="scientific">Shewanella decolorationis</name>
    <dbReference type="NCBI Taxonomy" id="256839"/>
    <lineage>
        <taxon>Bacteria</taxon>
        <taxon>Pseudomonadati</taxon>
        <taxon>Pseudomonadota</taxon>
        <taxon>Gammaproteobacteria</taxon>
        <taxon>Alteromonadales</taxon>
        <taxon>Shewanellaceae</taxon>
        <taxon>Shewanella</taxon>
    </lineage>
</organism>
<dbReference type="Gene3D" id="3.40.50.150">
    <property type="entry name" value="Vaccinia Virus protein VP39"/>
    <property type="match status" value="1"/>
</dbReference>
<gene>
    <name evidence="8" type="ORF">D0436_10610</name>
</gene>
<dbReference type="GO" id="GO:0032259">
    <property type="term" value="P:methylation"/>
    <property type="evidence" value="ECO:0007669"/>
    <property type="project" value="UniProtKB-KW"/>
</dbReference>
<feature type="domain" description="CheR-type methyltransferase" evidence="7">
    <location>
        <begin position="14"/>
        <end position="276"/>
    </location>
</feature>
<evidence type="ECO:0000256" key="1">
    <source>
        <dbReference type="ARBA" id="ARBA00001541"/>
    </source>
</evidence>
<dbReference type="RefSeq" id="WP_208662630.1">
    <property type="nucleotide sequence ID" value="NZ_CP031775.2"/>
</dbReference>
<dbReference type="SUPFAM" id="SSF53335">
    <property type="entry name" value="S-adenosyl-L-methionine-dependent methyltransferases"/>
    <property type="match status" value="1"/>
</dbReference>
<dbReference type="Proteomes" id="UP000321124">
    <property type="component" value="Chromosome"/>
</dbReference>
<name>A0A5B8QX26_9GAMM</name>
<dbReference type="GO" id="GO:0008983">
    <property type="term" value="F:protein-glutamate O-methyltransferase activity"/>
    <property type="evidence" value="ECO:0007669"/>
    <property type="project" value="UniProtKB-EC"/>
</dbReference>
<feature type="binding site" evidence="6">
    <location>
        <position position="90"/>
    </location>
    <ligand>
        <name>S-adenosyl-L-methionine</name>
        <dbReference type="ChEBI" id="CHEBI:59789"/>
    </ligand>
</feature>
<dbReference type="Pfam" id="PF01739">
    <property type="entry name" value="CheR"/>
    <property type="match status" value="1"/>
</dbReference>
<dbReference type="Pfam" id="PF03705">
    <property type="entry name" value="CheR_N"/>
    <property type="match status" value="1"/>
</dbReference>
<protein>
    <recommendedName>
        <fullName evidence="5">Chemotaxis protein methyltransferase</fullName>
        <ecNumber evidence="5">2.1.1.80</ecNumber>
    </recommendedName>
</protein>
<dbReference type="InterPro" id="IPR050903">
    <property type="entry name" value="Bact_Chemotaxis_MeTrfase"/>
</dbReference>
<dbReference type="InterPro" id="IPR026024">
    <property type="entry name" value="Chemotaxis_MeTrfase_CheR"/>
</dbReference>
<sequence length="276" mass="32301">MKPYQQLPIEFSILKQREFEQIRQFLYEEAGIFLSDIKKSLVASRLCKRLKETGYQNYGDYFEFVKNNLQHIEYHHFIDALTTNETFFFRENEHFDFVKQLIKDHSQKKSWQAWSAACSSGEEAYSLAMLFADILGIDGQWQVQGSDISQRVLAKAELAHYLLERNEGIGFERLQKYCLKGVGRQSGTFLIDDILKNKVSFFTMNLTQSCESVGMCDVIFIRNVMIYFDADSKQRVINNVIKQLKVGGYLFISHTESLMHVNHRLKQIKPSIYQRI</sequence>
<evidence type="ECO:0000313" key="8">
    <source>
        <dbReference type="EMBL" id="QDZ90885.1"/>
    </source>
</evidence>
<evidence type="ECO:0000256" key="6">
    <source>
        <dbReference type="PIRSR" id="PIRSR000410-1"/>
    </source>
</evidence>
<feature type="binding site" evidence="6">
    <location>
        <begin position="222"/>
        <end position="223"/>
    </location>
    <ligand>
        <name>S-adenosyl-L-methionine</name>
        <dbReference type="ChEBI" id="CHEBI:59789"/>
    </ligand>
</feature>
<dbReference type="SUPFAM" id="SSF47757">
    <property type="entry name" value="Chemotaxis receptor methyltransferase CheR, N-terminal domain"/>
    <property type="match status" value="1"/>
</dbReference>
<dbReference type="InterPro" id="IPR000780">
    <property type="entry name" value="CheR_MeTrfase"/>
</dbReference>
<reference evidence="8 9" key="1">
    <citation type="journal article" date="2019" name="Ecotoxicol. Environ. Saf.">
        <title>Microbial characterization of heavy metal resistant bacterial strains isolated from an electroplating wastewater treatment plant.</title>
        <authorList>
            <person name="Cai X."/>
            <person name="Zheng X."/>
            <person name="Zhang D."/>
            <person name="Iqbal W."/>
            <person name="Liu C."/>
            <person name="Yang B."/>
            <person name="Zhao X."/>
            <person name="Lu X."/>
            <person name="Mao Y."/>
        </authorList>
    </citation>
    <scope>NUCLEOTIDE SEQUENCE [LARGE SCALE GENOMIC DNA]</scope>
    <source>
        <strain evidence="8 9">Ni1-3</strain>
    </source>
</reference>